<dbReference type="STRING" id="34690.A0A182UCW7"/>
<reference evidence="11" key="1">
    <citation type="submission" date="2014-01" db="EMBL/GenBank/DDBJ databases">
        <title>The Genome Sequence of Anopheles melas CM1001059_A (V2).</title>
        <authorList>
            <consortium name="The Broad Institute Genomics Platform"/>
            <person name="Neafsey D.E."/>
            <person name="Besansky N."/>
            <person name="Howell P."/>
            <person name="Walton C."/>
            <person name="Young S.K."/>
            <person name="Zeng Q."/>
            <person name="Gargeya S."/>
            <person name="Fitzgerald M."/>
            <person name="Haas B."/>
            <person name="Abouelleil A."/>
            <person name="Allen A.W."/>
            <person name="Alvarado L."/>
            <person name="Arachchi H.M."/>
            <person name="Berlin A.M."/>
            <person name="Chapman S.B."/>
            <person name="Gainer-Dewar J."/>
            <person name="Goldberg J."/>
            <person name="Griggs A."/>
            <person name="Gujja S."/>
            <person name="Hansen M."/>
            <person name="Howarth C."/>
            <person name="Imamovic A."/>
            <person name="Ireland A."/>
            <person name="Larimer J."/>
            <person name="McCowan C."/>
            <person name="Murphy C."/>
            <person name="Pearson M."/>
            <person name="Poon T.W."/>
            <person name="Priest M."/>
            <person name="Roberts A."/>
            <person name="Saif S."/>
            <person name="Shea T."/>
            <person name="Sisk P."/>
            <person name="Sykes S."/>
            <person name="Wortman J."/>
            <person name="Nusbaum C."/>
            <person name="Birren B."/>
        </authorList>
    </citation>
    <scope>NUCLEOTIDE SEQUENCE [LARGE SCALE GENOMIC DNA]</scope>
    <source>
        <strain evidence="11">CM1001059</strain>
    </source>
</reference>
<dbReference type="VEuPathDB" id="VectorBase:AMEC018109"/>
<dbReference type="FunFam" id="2.60.200.10:FF:000002">
    <property type="entry name" value="Mothers against decapentaplegic homolog"/>
    <property type="match status" value="1"/>
</dbReference>
<sequence length="258" mass="29247">VAGRKGFPHVIYARIWRWPDLHKNELKHVKFCQFAFDLKCDSVCVNPYHYERVLAGELPGQQRLLSRQPAPEYWCSVAYFELDTQVGEMFKVPSNRPNVTIDGYVDPSGGNRFCLGALSNVHRTEQSEKARLHIGKGVQLDLRGEGDVWLRCLSDHSVFVQSYYLDREAGRTPGDAVHKIYPGACIKVGLSAAAGIGVDDLRRLCILRLSFVKGWGPDYPRQSIKETPCWVEVHLHRALQLLDEVLHQMPIDGPRAIE</sequence>
<dbReference type="Gene3D" id="3.90.520.10">
    <property type="entry name" value="SMAD MH1 domain"/>
    <property type="match status" value="1"/>
</dbReference>
<dbReference type="GO" id="GO:0005737">
    <property type="term" value="C:cytoplasm"/>
    <property type="evidence" value="ECO:0007669"/>
    <property type="project" value="UniProtKB-SubCell"/>
</dbReference>
<evidence type="ECO:0000256" key="1">
    <source>
        <dbReference type="ARBA" id="ARBA00005545"/>
    </source>
</evidence>
<evidence type="ECO:0000259" key="8">
    <source>
        <dbReference type="PROSITE" id="PS51075"/>
    </source>
</evidence>
<keyword evidence="3" id="KW-0862">Zinc</keyword>
<dbReference type="PROSITE" id="PS51076">
    <property type="entry name" value="MH2"/>
    <property type="match status" value="1"/>
</dbReference>
<name>A0A182UCW7_9DIPT</name>
<dbReference type="AlphaFoldDB" id="A0A182UCW7"/>
<keyword evidence="11" id="KW-1185">Reference proteome</keyword>
<keyword evidence="6 7" id="KW-0539">Nucleus</keyword>
<evidence type="ECO:0000256" key="4">
    <source>
        <dbReference type="ARBA" id="ARBA00023015"/>
    </source>
</evidence>
<dbReference type="Pfam" id="PF03166">
    <property type="entry name" value="MH2"/>
    <property type="match status" value="1"/>
</dbReference>
<dbReference type="GO" id="GO:0000981">
    <property type="term" value="F:DNA-binding transcription factor activity, RNA polymerase II-specific"/>
    <property type="evidence" value="ECO:0007669"/>
    <property type="project" value="TreeGrafter"/>
</dbReference>
<dbReference type="GO" id="GO:0051239">
    <property type="term" value="P:regulation of multicellular organismal process"/>
    <property type="evidence" value="ECO:0007669"/>
    <property type="project" value="UniProtKB-ARBA"/>
</dbReference>
<evidence type="ECO:0000256" key="3">
    <source>
        <dbReference type="ARBA" id="ARBA00022833"/>
    </source>
</evidence>
<dbReference type="GO" id="GO:0050793">
    <property type="term" value="P:regulation of developmental process"/>
    <property type="evidence" value="ECO:0007669"/>
    <property type="project" value="UniProtKB-ARBA"/>
</dbReference>
<keyword evidence="2" id="KW-0479">Metal-binding</keyword>
<dbReference type="GO" id="GO:0060395">
    <property type="term" value="P:SMAD protein signal transduction"/>
    <property type="evidence" value="ECO:0007669"/>
    <property type="project" value="TreeGrafter"/>
</dbReference>
<dbReference type="Proteomes" id="UP000075902">
    <property type="component" value="Unassembled WGS sequence"/>
</dbReference>
<dbReference type="InterPro" id="IPR008984">
    <property type="entry name" value="SMAD_FHA_dom_sf"/>
</dbReference>
<dbReference type="InterPro" id="IPR003619">
    <property type="entry name" value="MAD_homology1_Dwarfin-type"/>
</dbReference>
<evidence type="ECO:0000259" key="9">
    <source>
        <dbReference type="PROSITE" id="PS51076"/>
    </source>
</evidence>
<evidence type="ECO:0000256" key="5">
    <source>
        <dbReference type="ARBA" id="ARBA00023163"/>
    </source>
</evidence>
<dbReference type="SUPFAM" id="SSF56366">
    <property type="entry name" value="SMAD MH1 domain"/>
    <property type="match status" value="1"/>
</dbReference>
<dbReference type="GO" id="GO:0046872">
    <property type="term" value="F:metal ion binding"/>
    <property type="evidence" value="ECO:0007669"/>
    <property type="project" value="UniProtKB-KW"/>
</dbReference>
<organism evidence="10 11">
    <name type="scientific">Anopheles melas</name>
    <dbReference type="NCBI Taxonomy" id="34690"/>
    <lineage>
        <taxon>Eukaryota</taxon>
        <taxon>Metazoa</taxon>
        <taxon>Ecdysozoa</taxon>
        <taxon>Arthropoda</taxon>
        <taxon>Hexapoda</taxon>
        <taxon>Insecta</taxon>
        <taxon>Pterygota</taxon>
        <taxon>Neoptera</taxon>
        <taxon>Endopterygota</taxon>
        <taxon>Diptera</taxon>
        <taxon>Nematocera</taxon>
        <taxon>Culicoidea</taxon>
        <taxon>Culicidae</taxon>
        <taxon>Anophelinae</taxon>
        <taxon>Anopheles</taxon>
    </lineage>
</organism>
<comment type="subcellular location">
    <subcellularLocation>
        <location evidence="7">Cytoplasm</location>
    </subcellularLocation>
    <subcellularLocation>
        <location evidence="7">Nucleus</location>
    </subcellularLocation>
</comment>
<dbReference type="PROSITE" id="PS51075">
    <property type="entry name" value="MH1"/>
    <property type="match status" value="1"/>
</dbReference>
<keyword evidence="4 7" id="KW-0805">Transcription regulation</keyword>
<dbReference type="EnsemblMetazoa" id="AMEC018109-RA">
    <property type="protein sequence ID" value="AMEC018109-PA"/>
    <property type="gene ID" value="AMEC018109"/>
</dbReference>
<dbReference type="GO" id="GO:0009653">
    <property type="term" value="P:anatomical structure morphogenesis"/>
    <property type="evidence" value="ECO:0007669"/>
    <property type="project" value="TreeGrafter"/>
</dbReference>
<proteinExistence type="inferred from homology"/>
<dbReference type="Gene3D" id="2.60.200.10">
    <property type="match status" value="1"/>
</dbReference>
<feature type="domain" description="MH2" evidence="9">
    <location>
        <begin position="74"/>
        <end position="258"/>
    </location>
</feature>
<dbReference type="PANTHER" id="PTHR13703">
    <property type="entry name" value="SMAD"/>
    <property type="match status" value="1"/>
</dbReference>
<dbReference type="GO" id="GO:0070411">
    <property type="term" value="F:I-SMAD binding"/>
    <property type="evidence" value="ECO:0007669"/>
    <property type="project" value="TreeGrafter"/>
</dbReference>
<evidence type="ECO:0000256" key="6">
    <source>
        <dbReference type="ARBA" id="ARBA00023242"/>
    </source>
</evidence>
<feature type="domain" description="MH1" evidence="8">
    <location>
        <begin position="1"/>
        <end position="59"/>
    </location>
</feature>
<dbReference type="GO" id="GO:0071144">
    <property type="term" value="C:heteromeric SMAD protein complex"/>
    <property type="evidence" value="ECO:0007669"/>
    <property type="project" value="TreeGrafter"/>
</dbReference>
<dbReference type="InterPro" id="IPR001132">
    <property type="entry name" value="SMAD_dom_Dwarfin-type"/>
</dbReference>
<dbReference type="SMART" id="SM00524">
    <property type="entry name" value="DWB"/>
    <property type="match status" value="1"/>
</dbReference>
<dbReference type="GO" id="GO:0030509">
    <property type="term" value="P:BMP signaling pathway"/>
    <property type="evidence" value="ECO:0007669"/>
    <property type="project" value="TreeGrafter"/>
</dbReference>
<comment type="similarity">
    <text evidence="1 7">Belongs to the dwarfin/SMAD family.</text>
</comment>
<dbReference type="Pfam" id="PF03165">
    <property type="entry name" value="MH1"/>
    <property type="match status" value="1"/>
</dbReference>
<dbReference type="GO" id="GO:0030154">
    <property type="term" value="P:cell differentiation"/>
    <property type="evidence" value="ECO:0007669"/>
    <property type="project" value="TreeGrafter"/>
</dbReference>
<keyword evidence="5 7" id="KW-0804">Transcription</keyword>
<evidence type="ECO:0000256" key="7">
    <source>
        <dbReference type="RuleBase" id="RU361195"/>
    </source>
</evidence>
<reference evidence="10" key="2">
    <citation type="submission" date="2020-05" db="UniProtKB">
        <authorList>
            <consortium name="EnsemblMetazoa"/>
        </authorList>
    </citation>
    <scope>IDENTIFICATION</scope>
    <source>
        <strain evidence="10">CM1001059</strain>
    </source>
</reference>
<dbReference type="SMART" id="SM00523">
    <property type="entry name" value="DWA"/>
    <property type="match status" value="1"/>
</dbReference>
<dbReference type="GO" id="GO:0000978">
    <property type="term" value="F:RNA polymerase II cis-regulatory region sequence-specific DNA binding"/>
    <property type="evidence" value="ECO:0007669"/>
    <property type="project" value="TreeGrafter"/>
</dbReference>
<dbReference type="InterPro" id="IPR013019">
    <property type="entry name" value="MAD_homology_MH1"/>
</dbReference>
<evidence type="ECO:0000313" key="10">
    <source>
        <dbReference type="EnsemblMetazoa" id="AMEC018109-PA"/>
    </source>
</evidence>
<dbReference type="PANTHER" id="PTHR13703:SF45">
    <property type="entry name" value="MOTHERS AGAINST DECAPENTAPLEGIC HOMOLOG"/>
    <property type="match status" value="1"/>
</dbReference>
<dbReference type="InterPro" id="IPR013790">
    <property type="entry name" value="Dwarfin"/>
</dbReference>
<accession>A0A182UCW7</accession>
<evidence type="ECO:0000256" key="2">
    <source>
        <dbReference type="ARBA" id="ARBA00022723"/>
    </source>
</evidence>
<evidence type="ECO:0000313" key="11">
    <source>
        <dbReference type="Proteomes" id="UP000075902"/>
    </source>
</evidence>
<dbReference type="InterPro" id="IPR017855">
    <property type="entry name" value="SMAD-like_dom_sf"/>
</dbReference>
<dbReference type="CDD" id="cd10498">
    <property type="entry name" value="MH2_SMAD_4"/>
    <property type="match status" value="1"/>
</dbReference>
<dbReference type="GO" id="GO:0009791">
    <property type="term" value="P:post-embryonic development"/>
    <property type="evidence" value="ECO:0007669"/>
    <property type="project" value="UniProtKB-ARBA"/>
</dbReference>
<keyword evidence="7" id="KW-0963">Cytoplasm</keyword>
<dbReference type="SUPFAM" id="SSF49879">
    <property type="entry name" value="SMAD/FHA domain"/>
    <property type="match status" value="1"/>
</dbReference>
<dbReference type="InterPro" id="IPR036578">
    <property type="entry name" value="SMAD_MH1_sf"/>
</dbReference>
<protein>
    <recommendedName>
        <fullName evidence="7">Mothers against decapentaplegic homolog</fullName>
        <shortName evidence="7">MAD homolog</shortName>
        <shortName evidence="7">Mothers against DPP homolog</shortName>
    </recommendedName>
    <alternativeName>
        <fullName evidence="7">SMAD family member</fullName>
    </alternativeName>
</protein>